<comment type="caution">
    <text evidence="2">The sequence shown here is derived from an EMBL/GenBank/DDBJ whole genome shotgun (WGS) entry which is preliminary data.</text>
</comment>
<dbReference type="Proteomes" id="UP000653127">
    <property type="component" value="Unassembled WGS sequence"/>
</dbReference>
<dbReference type="InterPro" id="IPR010699">
    <property type="entry name" value="DUF1275"/>
</dbReference>
<keyword evidence="1" id="KW-0812">Transmembrane</keyword>
<gene>
    <name evidence="2" type="ORF">H8711_11925</name>
</gene>
<dbReference type="AlphaFoldDB" id="A0A926E1G7"/>
<reference evidence="2" key="1">
    <citation type="submission" date="2020-08" db="EMBL/GenBank/DDBJ databases">
        <title>Genome public.</title>
        <authorList>
            <person name="Liu C."/>
            <person name="Sun Q."/>
        </authorList>
    </citation>
    <scope>NUCLEOTIDE SEQUENCE</scope>
    <source>
        <strain evidence="2">NSJ-31</strain>
    </source>
</reference>
<name>A0A926E1G7_9FIRM</name>
<keyword evidence="1" id="KW-1133">Transmembrane helix</keyword>
<protein>
    <submittedName>
        <fullName evidence="2">DUF1275 domain-containing protein</fullName>
    </submittedName>
</protein>
<accession>A0A926E1G7</accession>
<feature type="transmembrane region" description="Helical" evidence="1">
    <location>
        <begin position="194"/>
        <end position="211"/>
    </location>
</feature>
<keyword evidence="1" id="KW-0472">Membrane</keyword>
<dbReference type="PANTHER" id="PTHR37314:SF4">
    <property type="entry name" value="UPF0700 TRANSMEMBRANE PROTEIN YOAK"/>
    <property type="match status" value="1"/>
</dbReference>
<evidence type="ECO:0000256" key="1">
    <source>
        <dbReference type="SAM" id="Phobius"/>
    </source>
</evidence>
<proteinExistence type="predicted"/>
<feature type="transmembrane region" description="Helical" evidence="1">
    <location>
        <begin position="85"/>
        <end position="105"/>
    </location>
</feature>
<feature type="transmembrane region" description="Helical" evidence="1">
    <location>
        <begin position="166"/>
        <end position="187"/>
    </location>
</feature>
<dbReference type="EMBL" id="JACRST010000029">
    <property type="protein sequence ID" value="MBC8547632.1"/>
    <property type="molecule type" value="Genomic_DNA"/>
</dbReference>
<dbReference type="PANTHER" id="PTHR37314">
    <property type="entry name" value="SLR0142 PROTEIN"/>
    <property type="match status" value="1"/>
</dbReference>
<organism evidence="2 3">
    <name type="scientific">Ligaoa zhengdingensis</name>
    <dbReference type="NCBI Taxonomy" id="2763658"/>
    <lineage>
        <taxon>Bacteria</taxon>
        <taxon>Bacillati</taxon>
        <taxon>Bacillota</taxon>
        <taxon>Clostridia</taxon>
        <taxon>Eubacteriales</taxon>
        <taxon>Oscillospiraceae</taxon>
        <taxon>Ligaoa</taxon>
    </lineage>
</organism>
<keyword evidence="3" id="KW-1185">Reference proteome</keyword>
<dbReference type="Pfam" id="PF06912">
    <property type="entry name" value="DUF1275"/>
    <property type="match status" value="1"/>
</dbReference>
<evidence type="ECO:0000313" key="3">
    <source>
        <dbReference type="Proteomes" id="UP000653127"/>
    </source>
</evidence>
<sequence length="216" mass="23537">MSDTFLLGALLAVVGGFLDAHTYLAREHVFANAQTGNMVLFGLNLAEGNLRKAAAYLLPILAFVLGVLLTEAIRSRFRASRPIHWRQIVILIELLALAAVAFLPAPGANIFANTLVSFICSVQVQSFRKVGGNPFATTMCTGNLRSACEQFCRFRQTRDPAALHSSLQYCGIILFFIAGAVLGAVLTHWYAQRAALFSCALLAAVFALMFLRREVL</sequence>
<evidence type="ECO:0000313" key="2">
    <source>
        <dbReference type="EMBL" id="MBC8547632.1"/>
    </source>
</evidence>
<feature type="transmembrane region" description="Helical" evidence="1">
    <location>
        <begin position="53"/>
        <end position="73"/>
    </location>
</feature>